<dbReference type="AlphaFoldDB" id="A0AAD8ABX4"/>
<dbReference type="SUPFAM" id="SSF50044">
    <property type="entry name" value="SH3-domain"/>
    <property type="match status" value="2"/>
</dbReference>
<dbReference type="GO" id="GO:0016192">
    <property type="term" value="P:vesicle-mediated transport"/>
    <property type="evidence" value="ECO:0007669"/>
    <property type="project" value="UniProtKB-ARBA"/>
</dbReference>
<feature type="domain" description="SH3" evidence="4">
    <location>
        <begin position="87"/>
        <end position="146"/>
    </location>
</feature>
<sequence length="213" mass="23779">IFVRKLRRNLETNMAEAIVEFDYVAQELDELTLRKGDVITSIKTQPGGWWEGTLNGKRGMFPDNFVKVISDPDGTNSIALRQDLMQNLWSSCKVLFSYTPANEDELALQIDDEIDILAEVEEGWWKGRLGDTFPVLPINNLIQIASAHTAESESDGELSTSVSSPDSSQVLDSVSKSELDSDAPSLPPKPGSLQNYKKKKESNYFKLEIYTTS</sequence>
<keyword evidence="6" id="KW-1185">Reference proteome</keyword>
<dbReference type="CDD" id="cd11873">
    <property type="entry name" value="SH3_CD2AP-like_1"/>
    <property type="match status" value="1"/>
</dbReference>
<dbReference type="Pfam" id="PF14604">
    <property type="entry name" value="SH3_9"/>
    <property type="match status" value="1"/>
</dbReference>
<dbReference type="EMBL" id="JASPKZ010002311">
    <property type="protein sequence ID" value="KAJ9595816.1"/>
    <property type="molecule type" value="Genomic_DNA"/>
</dbReference>
<dbReference type="GO" id="GO:0007015">
    <property type="term" value="P:actin filament organization"/>
    <property type="evidence" value="ECO:0007669"/>
    <property type="project" value="TreeGrafter"/>
</dbReference>
<evidence type="ECO:0000259" key="4">
    <source>
        <dbReference type="PROSITE" id="PS50002"/>
    </source>
</evidence>
<dbReference type="SMART" id="SM00326">
    <property type="entry name" value="SH3"/>
    <property type="match status" value="2"/>
</dbReference>
<feature type="non-terminal residue" evidence="5">
    <location>
        <position position="1"/>
    </location>
</feature>
<evidence type="ECO:0000256" key="2">
    <source>
        <dbReference type="PROSITE-ProRule" id="PRU00192"/>
    </source>
</evidence>
<evidence type="ECO:0000256" key="1">
    <source>
        <dbReference type="ARBA" id="ARBA00022443"/>
    </source>
</evidence>
<reference evidence="5" key="1">
    <citation type="journal article" date="2023" name="IScience">
        <title>Live-bearing cockroach genome reveals convergent evolutionary mechanisms linked to viviparity in insects and beyond.</title>
        <authorList>
            <person name="Fouks B."/>
            <person name="Harrison M.C."/>
            <person name="Mikhailova A.A."/>
            <person name="Marchal E."/>
            <person name="English S."/>
            <person name="Carruthers M."/>
            <person name="Jennings E.C."/>
            <person name="Chiamaka E.L."/>
            <person name="Frigard R.A."/>
            <person name="Pippel M."/>
            <person name="Attardo G.M."/>
            <person name="Benoit J.B."/>
            <person name="Bornberg-Bauer E."/>
            <person name="Tobe S.S."/>
        </authorList>
    </citation>
    <scope>NUCLEOTIDE SEQUENCE</scope>
    <source>
        <strain evidence="5">Stay&amp;Tobe</strain>
    </source>
</reference>
<name>A0AAD8ABX4_DIPPU</name>
<feature type="compositionally biased region" description="Low complexity" evidence="3">
    <location>
        <begin position="158"/>
        <end position="174"/>
    </location>
</feature>
<evidence type="ECO:0000313" key="6">
    <source>
        <dbReference type="Proteomes" id="UP001233999"/>
    </source>
</evidence>
<feature type="region of interest" description="Disordered" evidence="3">
    <location>
        <begin position="152"/>
        <end position="197"/>
    </location>
</feature>
<dbReference type="PROSITE" id="PS50002">
    <property type="entry name" value="SH3"/>
    <property type="match status" value="2"/>
</dbReference>
<dbReference type="PRINTS" id="PR00452">
    <property type="entry name" value="SH3DOMAIN"/>
</dbReference>
<protein>
    <recommendedName>
        <fullName evidence="4">SH3 domain-containing protein</fullName>
    </recommendedName>
</protein>
<organism evidence="5 6">
    <name type="scientific">Diploptera punctata</name>
    <name type="common">Pacific beetle cockroach</name>
    <dbReference type="NCBI Taxonomy" id="6984"/>
    <lineage>
        <taxon>Eukaryota</taxon>
        <taxon>Metazoa</taxon>
        <taxon>Ecdysozoa</taxon>
        <taxon>Arthropoda</taxon>
        <taxon>Hexapoda</taxon>
        <taxon>Insecta</taxon>
        <taxon>Pterygota</taxon>
        <taxon>Neoptera</taxon>
        <taxon>Polyneoptera</taxon>
        <taxon>Dictyoptera</taxon>
        <taxon>Blattodea</taxon>
        <taxon>Blaberoidea</taxon>
        <taxon>Blaberidae</taxon>
        <taxon>Diplopterinae</taxon>
        <taxon>Diploptera</taxon>
    </lineage>
</organism>
<dbReference type="GO" id="GO:0016477">
    <property type="term" value="P:cell migration"/>
    <property type="evidence" value="ECO:0007669"/>
    <property type="project" value="TreeGrafter"/>
</dbReference>
<feature type="domain" description="SH3" evidence="4">
    <location>
        <begin position="12"/>
        <end position="71"/>
    </location>
</feature>
<dbReference type="InterPro" id="IPR036028">
    <property type="entry name" value="SH3-like_dom_sf"/>
</dbReference>
<dbReference type="PANTHER" id="PTHR14167">
    <property type="entry name" value="SH3 DOMAIN-CONTAINING"/>
    <property type="match status" value="1"/>
</dbReference>
<reference evidence="5" key="2">
    <citation type="submission" date="2023-05" db="EMBL/GenBank/DDBJ databases">
        <authorList>
            <person name="Fouks B."/>
        </authorList>
    </citation>
    <scope>NUCLEOTIDE SEQUENCE</scope>
    <source>
        <strain evidence="5">Stay&amp;Tobe</strain>
        <tissue evidence="5">Testes</tissue>
    </source>
</reference>
<keyword evidence="1 2" id="KW-0728">SH3 domain</keyword>
<dbReference type="Gene3D" id="2.30.30.40">
    <property type="entry name" value="SH3 Domains"/>
    <property type="match status" value="2"/>
</dbReference>
<accession>A0AAD8ABX4</accession>
<dbReference type="InterPro" id="IPR001452">
    <property type="entry name" value="SH3_domain"/>
</dbReference>
<proteinExistence type="predicted"/>
<dbReference type="InterPro" id="IPR050384">
    <property type="entry name" value="Endophilin_SH3RF"/>
</dbReference>
<dbReference type="PANTHER" id="PTHR14167:SF92">
    <property type="entry name" value="CIN85 AND CD2AP RELATED, ISOFORM J"/>
    <property type="match status" value="1"/>
</dbReference>
<evidence type="ECO:0000256" key="3">
    <source>
        <dbReference type="SAM" id="MobiDB-lite"/>
    </source>
</evidence>
<comment type="caution">
    <text evidence="5">The sequence shown here is derived from an EMBL/GenBank/DDBJ whole genome shotgun (WGS) entry which is preliminary data.</text>
</comment>
<evidence type="ECO:0000313" key="5">
    <source>
        <dbReference type="EMBL" id="KAJ9595816.1"/>
    </source>
</evidence>
<feature type="non-terminal residue" evidence="5">
    <location>
        <position position="213"/>
    </location>
</feature>
<dbReference type="FunFam" id="2.30.30.40:FF:000072">
    <property type="entry name" value="Unconventional Myosin IB"/>
    <property type="match status" value="1"/>
</dbReference>
<gene>
    <name evidence="5" type="ORF">L9F63_012971</name>
</gene>
<dbReference type="Proteomes" id="UP001233999">
    <property type="component" value="Unassembled WGS sequence"/>
</dbReference>
<dbReference type="Pfam" id="PF00018">
    <property type="entry name" value="SH3_1"/>
    <property type="match status" value="1"/>
</dbReference>